<keyword evidence="1" id="KW-0812">Transmembrane</keyword>
<evidence type="ECO:0000256" key="1">
    <source>
        <dbReference type="SAM" id="Phobius"/>
    </source>
</evidence>
<organism evidence="2 3">
    <name type="scientific">Bacillus chungangensis</name>
    <dbReference type="NCBI Taxonomy" id="587633"/>
    <lineage>
        <taxon>Bacteria</taxon>
        <taxon>Bacillati</taxon>
        <taxon>Bacillota</taxon>
        <taxon>Bacilli</taxon>
        <taxon>Bacillales</taxon>
        <taxon>Bacillaceae</taxon>
        <taxon>Bacillus</taxon>
    </lineage>
</organism>
<dbReference type="Proteomes" id="UP001223586">
    <property type="component" value="Unassembled WGS sequence"/>
</dbReference>
<keyword evidence="3" id="KW-1185">Reference proteome</keyword>
<name>A0ABT9WW61_9BACI</name>
<gene>
    <name evidence="2" type="ORF">J2S08_003413</name>
</gene>
<protein>
    <submittedName>
        <fullName evidence="2">Uncharacterized protein</fullName>
    </submittedName>
</protein>
<evidence type="ECO:0000313" key="3">
    <source>
        <dbReference type="Proteomes" id="UP001223586"/>
    </source>
</evidence>
<accession>A0ABT9WW61</accession>
<feature type="transmembrane region" description="Helical" evidence="1">
    <location>
        <begin position="23"/>
        <end position="45"/>
    </location>
</feature>
<reference evidence="2 3" key="1">
    <citation type="submission" date="2023-07" db="EMBL/GenBank/DDBJ databases">
        <title>Genomic Encyclopedia of Type Strains, Phase IV (KMG-IV): sequencing the most valuable type-strain genomes for metagenomic binning, comparative biology and taxonomic classification.</title>
        <authorList>
            <person name="Goeker M."/>
        </authorList>
    </citation>
    <scope>NUCLEOTIDE SEQUENCE [LARGE SCALE GENOMIC DNA]</scope>
    <source>
        <strain evidence="2 3">DSM 23837</strain>
    </source>
</reference>
<evidence type="ECO:0000313" key="2">
    <source>
        <dbReference type="EMBL" id="MDQ0177533.1"/>
    </source>
</evidence>
<proteinExistence type="predicted"/>
<sequence>MKAQFRFIICIIPKQPYDYHQTYIFFEKYFLIIALNGVLFAFLTIK</sequence>
<keyword evidence="1" id="KW-0472">Membrane</keyword>
<dbReference type="EMBL" id="JAUSTT010000023">
    <property type="protein sequence ID" value="MDQ0177533.1"/>
    <property type="molecule type" value="Genomic_DNA"/>
</dbReference>
<comment type="caution">
    <text evidence="2">The sequence shown here is derived from an EMBL/GenBank/DDBJ whole genome shotgun (WGS) entry which is preliminary data.</text>
</comment>
<keyword evidence="1" id="KW-1133">Transmembrane helix</keyword>